<dbReference type="PANTHER" id="PTHR31157">
    <property type="entry name" value="SCP DOMAIN-CONTAINING PROTEIN"/>
    <property type="match status" value="1"/>
</dbReference>
<dbReference type="Gene3D" id="3.40.33.10">
    <property type="entry name" value="CAP"/>
    <property type="match status" value="1"/>
</dbReference>
<gene>
    <name evidence="3" type="ORF">RIF23_12955</name>
</gene>
<comment type="caution">
    <text evidence="3">The sequence shown here is derived from an EMBL/GenBank/DDBJ whole genome shotgun (WGS) entry which is preliminary data.</text>
</comment>
<evidence type="ECO:0000259" key="2">
    <source>
        <dbReference type="Pfam" id="PF00188"/>
    </source>
</evidence>
<dbReference type="InterPro" id="IPR014044">
    <property type="entry name" value="CAP_dom"/>
</dbReference>
<dbReference type="PANTHER" id="PTHR31157:SF1">
    <property type="entry name" value="SCP DOMAIN-CONTAINING PROTEIN"/>
    <property type="match status" value="1"/>
</dbReference>
<reference evidence="4" key="1">
    <citation type="submission" date="2023-07" db="EMBL/GenBank/DDBJ databases">
        <title>Novel species in the genus Lipingzhangella isolated from Sambhar Salt Lake.</title>
        <authorList>
            <person name="Jiya N."/>
            <person name="Kajale S."/>
            <person name="Sharma A."/>
        </authorList>
    </citation>
    <scope>NUCLEOTIDE SEQUENCE [LARGE SCALE GENOMIC DNA]</scope>
    <source>
        <strain evidence="4">LS1_29</strain>
    </source>
</reference>
<evidence type="ECO:0000313" key="4">
    <source>
        <dbReference type="Proteomes" id="UP001250214"/>
    </source>
</evidence>
<dbReference type="RefSeq" id="WP_310912741.1">
    <property type="nucleotide sequence ID" value="NZ_JAVLVT010000005.1"/>
</dbReference>
<dbReference type="Pfam" id="PF00188">
    <property type="entry name" value="CAP"/>
    <property type="match status" value="1"/>
</dbReference>
<feature type="compositionally biased region" description="Basic residues" evidence="1">
    <location>
        <begin position="1"/>
        <end position="17"/>
    </location>
</feature>
<evidence type="ECO:0000256" key="1">
    <source>
        <dbReference type="SAM" id="MobiDB-lite"/>
    </source>
</evidence>
<feature type="compositionally biased region" description="Acidic residues" evidence="1">
    <location>
        <begin position="75"/>
        <end position="91"/>
    </location>
</feature>
<accession>A0ABU2H8P0</accession>
<sequence>MARQGRRGRYAGSRRRSPGREASSTRSTARWGLPLLGALLAVPAGIGVAGAMTVASFPQSDDHGSAGATGPNVTAEDEETLSPEEFFDEDGGTVVSADPPDAPPPSPENTSEEVTVESSDTDDDEDDSEDPDAQDTDAPEEGSSSPGSVSATSHTVVDLVNAERAEEGCGPLRVDDRLASAAQAHSEDMAERDYVAHVNPDDEEPAERAAQHGYHAYAAENVAAGQGSAQAVVNSWMNSSGHRENILNCDFASIGVGEHERYWTQKFGWE</sequence>
<dbReference type="CDD" id="cd05379">
    <property type="entry name" value="CAP_bacterial"/>
    <property type="match status" value="1"/>
</dbReference>
<evidence type="ECO:0000313" key="3">
    <source>
        <dbReference type="EMBL" id="MDS1271205.1"/>
    </source>
</evidence>
<dbReference type="Proteomes" id="UP001250214">
    <property type="component" value="Unassembled WGS sequence"/>
</dbReference>
<dbReference type="SUPFAM" id="SSF55797">
    <property type="entry name" value="PR-1-like"/>
    <property type="match status" value="1"/>
</dbReference>
<dbReference type="EMBL" id="JAVLVT010000005">
    <property type="protein sequence ID" value="MDS1271205.1"/>
    <property type="molecule type" value="Genomic_DNA"/>
</dbReference>
<name>A0ABU2H8P0_9ACTN</name>
<keyword evidence="4" id="KW-1185">Reference proteome</keyword>
<feature type="compositionally biased region" description="Acidic residues" evidence="1">
    <location>
        <begin position="110"/>
        <end position="140"/>
    </location>
</feature>
<dbReference type="InterPro" id="IPR035940">
    <property type="entry name" value="CAP_sf"/>
</dbReference>
<proteinExistence type="predicted"/>
<protein>
    <submittedName>
        <fullName evidence="3">CAP domain-containing protein</fullName>
    </submittedName>
</protein>
<organism evidence="3 4">
    <name type="scientific">Lipingzhangella rawalii</name>
    <dbReference type="NCBI Taxonomy" id="2055835"/>
    <lineage>
        <taxon>Bacteria</taxon>
        <taxon>Bacillati</taxon>
        <taxon>Actinomycetota</taxon>
        <taxon>Actinomycetes</taxon>
        <taxon>Streptosporangiales</taxon>
        <taxon>Nocardiopsidaceae</taxon>
        <taxon>Lipingzhangella</taxon>
    </lineage>
</organism>
<feature type="region of interest" description="Disordered" evidence="1">
    <location>
        <begin position="56"/>
        <end position="153"/>
    </location>
</feature>
<feature type="region of interest" description="Disordered" evidence="1">
    <location>
        <begin position="1"/>
        <end position="30"/>
    </location>
</feature>
<feature type="compositionally biased region" description="Low complexity" evidence="1">
    <location>
        <begin position="141"/>
        <end position="153"/>
    </location>
</feature>
<feature type="domain" description="SCP" evidence="2">
    <location>
        <begin position="157"/>
        <end position="257"/>
    </location>
</feature>